<protein>
    <submittedName>
        <fullName evidence="1">Uncharacterized protein</fullName>
    </submittedName>
</protein>
<organism evidence="1 2">
    <name type="scientific">Hygrophoropsis aurantiaca</name>
    <dbReference type="NCBI Taxonomy" id="72124"/>
    <lineage>
        <taxon>Eukaryota</taxon>
        <taxon>Fungi</taxon>
        <taxon>Dikarya</taxon>
        <taxon>Basidiomycota</taxon>
        <taxon>Agaricomycotina</taxon>
        <taxon>Agaricomycetes</taxon>
        <taxon>Agaricomycetidae</taxon>
        <taxon>Boletales</taxon>
        <taxon>Coniophorineae</taxon>
        <taxon>Hygrophoropsidaceae</taxon>
        <taxon>Hygrophoropsis</taxon>
    </lineage>
</organism>
<dbReference type="EMBL" id="MU268066">
    <property type="protein sequence ID" value="KAH7906128.1"/>
    <property type="molecule type" value="Genomic_DNA"/>
</dbReference>
<keyword evidence="2" id="KW-1185">Reference proteome</keyword>
<accession>A0ACB7ZZB9</accession>
<reference evidence="1" key="1">
    <citation type="journal article" date="2021" name="New Phytol.">
        <title>Evolutionary innovations through gain and loss of genes in the ectomycorrhizal Boletales.</title>
        <authorList>
            <person name="Wu G."/>
            <person name="Miyauchi S."/>
            <person name="Morin E."/>
            <person name="Kuo A."/>
            <person name="Drula E."/>
            <person name="Varga T."/>
            <person name="Kohler A."/>
            <person name="Feng B."/>
            <person name="Cao Y."/>
            <person name="Lipzen A."/>
            <person name="Daum C."/>
            <person name="Hundley H."/>
            <person name="Pangilinan J."/>
            <person name="Johnson J."/>
            <person name="Barry K."/>
            <person name="LaButti K."/>
            <person name="Ng V."/>
            <person name="Ahrendt S."/>
            <person name="Min B."/>
            <person name="Choi I.G."/>
            <person name="Park H."/>
            <person name="Plett J.M."/>
            <person name="Magnuson J."/>
            <person name="Spatafora J.W."/>
            <person name="Nagy L.G."/>
            <person name="Henrissat B."/>
            <person name="Grigoriev I.V."/>
            <person name="Yang Z.L."/>
            <person name="Xu J."/>
            <person name="Martin F.M."/>
        </authorList>
    </citation>
    <scope>NUCLEOTIDE SEQUENCE</scope>
    <source>
        <strain evidence="1">ATCC 28755</strain>
    </source>
</reference>
<gene>
    <name evidence="1" type="ORF">BJ138DRAFT_666899</name>
</gene>
<sequence length="184" mass="20278">MERSNGVLYRPLACAPTTRYATIQPGRVSGIQGAWKREFQRHPRIENTHTRISARILCEWYARANSISVPTNHSLGMFSMLSPLGNVYPSAEQSSTFSLAYSTSAFPCSSSTGHGMHTSTMSWCTTVPRRSLCMSHGCNNPQCVRDTHDPSWAGWCCVHRWAGSSAVSGEDLVFISLCTFPALV</sequence>
<evidence type="ECO:0000313" key="1">
    <source>
        <dbReference type="EMBL" id="KAH7906128.1"/>
    </source>
</evidence>
<comment type="caution">
    <text evidence="1">The sequence shown here is derived from an EMBL/GenBank/DDBJ whole genome shotgun (WGS) entry which is preliminary data.</text>
</comment>
<name>A0ACB7ZZB9_9AGAM</name>
<proteinExistence type="predicted"/>
<dbReference type="Proteomes" id="UP000790377">
    <property type="component" value="Unassembled WGS sequence"/>
</dbReference>
<evidence type="ECO:0000313" key="2">
    <source>
        <dbReference type="Proteomes" id="UP000790377"/>
    </source>
</evidence>